<evidence type="ECO:0000313" key="6">
    <source>
        <dbReference type="Proteomes" id="UP000571950"/>
    </source>
</evidence>
<dbReference type="Gene3D" id="3.40.30.120">
    <property type="match status" value="1"/>
</dbReference>
<evidence type="ECO:0000256" key="2">
    <source>
        <dbReference type="ARBA" id="ARBA00022630"/>
    </source>
</evidence>
<dbReference type="PANTHER" id="PTHR43004:SF19">
    <property type="entry name" value="BINDING MONOOXYGENASE, PUTATIVE (JCVI)-RELATED"/>
    <property type="match status" value="1"/>
</dbReference>
<comment type="cofactor">
    <cofactor evidence="1">
        <name>FAD</name>
        <dbReference type="ChEBI" id="CHEBI:57692"/>
    </cofactor>
</comment>
<dbReference type="RefSeq" id="WP_188071253.1">
    <property type="nucleotide sequence ID" value="NZ_BSPS01000025.1"/>
</dbReference>
<dbReference type="GO" id="GO:0071949">
    <property type="term" value="F:FAD binding"/>
    <property type="evidence" value="ECO:0007669"/>
    <property type="project" value="InterPro"/>
</dbReference>
<dbReference type="InterPro" id="IPR036188">
    <property type="entry name" value="FAD/NAD-bd_sf"/>
</dbReference>
<sequence length="547" mass="59558">MTDAIATRVLIAGAGPAGLALAIELGSRSIPCLLIEQNDRVGYAPRAKTTHIRTREHLRRWGIADALAAASPFGCDYPSDVVFATRLGGRLLTRIPNAFNCDPAPDPRYSEHAQWIPQYLLEEVLRRHVATLPTVEVRFRHAFEGFARREDKVVSTVRDLASDTVLTVESEYLVGADGARSLVRELIGARFEGEYGLSRNYNVVFRAPGLAAAHNLGPAIMYWQVNADTPSLIGPMDSGDRWFFMPTAVKEGMRLSNEEAAALIRAATGIDLPYEILSTDEWVASQFIADRYRDGRVFLVGDACHLHPPFGGYGMNMGIADSVDLGWKLAAVLQGWGGDALLDSYQGERRPLHRQVIDEAVENHKTLGNQLYRPGIEDEGAEGDRLRAELGETIARAKRREFKSLGVVLGYCYAGSPVIAAEGTAPLPLAADYVPSARPGCVAPHAWLADGRSLYDRFGQGFTLLNFGEGLEEEAARATRDAEETGVPIEIVSIPDPALAALYEAPLALVRTDQHVAWRGSRWPGAELLHLVSGRSGEGRATLRAAG</sequence>
<dbReference type="Pfam" id="PF21274">
    <property type="entry name" value="Rng_hyd_C"/>
    <property type="match status" value="1"/>
</dbReference>
<feature type="domain" description="FAD-binding" evidence="4">
    <location>
        <begin position="7"/>
        <end position="359"/>
    </location>
</feature>
<dbReference type="Gene3D" id="3.50.50.60">
    <property type="entry name" value="FAD/NAD(P)-binding domain"/>
    <property type="match status" value="1"/>
</dbReference>
<gene>
    <name evidence="5" type="ORF">GGR43_001406</name>
</gene>
<dbReference type="NCBIfam" id="NF004780">
    <property type="entry name" value="PRK06126.1"/>
    <property type="match status" value="1"/>
</dbReference>
<dbReference type="PANTHER" id="PTHR43004">
    <property type="entry name" value="TRK SYSTEM POTASSIUM UPTAKE PROTEIN"/>
    <property type="match status" value="1"/>
</dbReference>
<dbReference type="InterPro" id="IPR002938">
    <property type="entry name" value="FAD-bd"/>
</dbReference>
<dbReference type="PRINTS" id="PR00420">
    <property type="entry name" value="RNGMNOXGNASE"/>
</dbReference>
<dbReference type="Proteomes" id="UP000571950">
    <property type="component" value="Unassembled WGS sequence"/>
</dbReference>
<keyword evidence="6" id="KW-1185">Reference proteome</keyword>
<reference evidence="5 6" key="1">
    <citation type="submission" date="2020-08" db="EMBL/GenBank/DDBJ databases">
        <title>Genomic Encyclopedia of Type Strains, Phase IV (KMG-IV): sequencing the most valuable type-strain genomes for metagenomic binning, comparative biology and taxonomic classification.</title>
        <authorList>
            <person name="Goeker M."/>
        </authorList>
    </citation>
    <scope>NUCLEOTIDE SEQUENCE [LARGE SCALE GENOMIC DNA]</scope>
    <source>
        <strain evidence="5 6">DSM 26189</strain>
    </source>
</reference>
<dbReference type="AlphaFoldDB" id="A0A7W6FP30"/>
<protein>
    <submittedName>
        <fullName evidence="5">2-polyprenyl-6-methoxyphenol hydroxylase-like FAD-dependent oxidoreductase</fullName>
    </submittedName>
</protein>
<dbReference type="Gene3D" id="3.30.9.10">
    <property type="entry name" value="D-Amino Acid Oxidase, subunit A, domain 2"/>
    <property type="match status" value="1"/>
</dbReference>
<keyword evidence="2" id="KW-0285">Flavoprotein</keyword>
<dbReference type="SUPFAM" id="SSF51905">
    <property type="entry name" value="FAD/NAD(P)-binding domain"/>
    <property type="match status" value="1"/>
</dbReference>
<evidence type="ECO:0000256" key="1">
    <source>
        <dbReference type="ARBA" id="ARBA00001974"/>
    </source>
</evidence>
<keyword evidence="3" id="KW-0274">FAD</keyword>
<proteinExistence type="predicted"/>
<evidence type="ECO:0000256" key="3">
    <source>
        <dbReference type="ARBA" id="ARBA00022827"/>
    </source>
</evidence>
<dbReference type="GO" id="GO:0016709">
    <property type="term" value="F:oxidoreductase activity, acting on paired donors, with incorporation or reduction of molecular oxygen, NAD(P)H as one donor, and incorporation of one atom of oxygen"/>
    <property type="evidence" value="ECO:0007669"/>
    <property type="project" value="UniProtKB-ARBA"/>
</dbReference>
<evidence type="ECO:0000313" key="5">
    <source>
        <dbReference type="EMBL" id="MBB3925691.1"/>
    </source>
</evidence>
<dbReference type="Pfam" id="PF01494">
    <property type="entry name" value="FAD_binding_3"/>
    <property type="match status" value="1"/>
</dbReference>
<comment type="caution">
    <text evidence="5">The sequence shown here is derived from an EMBL/GenBank/DDBJ whole genome shotgun (WGS) entry which is preliminary data.</text>
</comment>
<dbReference type="InterPro" id="IPR050641">
    <property type="entry name" value="RIFMO-like"/>
</dbReference>
<evidence type="ECO:0000259" key="4">
    <source>
        <dbReference type="Pfam" id="PF01494"/>
    </source>
</evidence>
<dbReference type="EMBL" id="JACIDT010000004">
    <property type="protein sequence ID" value="MBB3925691.1"/>
    <property type="molecule type" value="Genomic_DNA"/>
</dbReference>
<accession>A0A7W6FP30</accession>
<organism evidence="5 6">
    <name type="scientific">Sphingobium jiangsuense</name>
    <dbReference type="NCBI Taxonomy" id="870476"/>
    <lineage>
        <taxon>Bacteria</taxon>
        <taxon>Pseudomonadati</taxon>
        <taxon>Pseudomonadota</taxon>
        <taxon>Alphaproteobacteria</taxon>
        <taxon>Sphingomonadales</taxon>
        <taxon>Sphingomonadaceae</taxon>
        <taxon>Sphingobium</taxon>
    </lineage>
</organism>
<name>A0A7W6FP30_9SPHN</name>